<gene>
    <name evidence="1" type="ORF">Anapl_03435</name>
</gene>
<evidence type="ECO:0000313" key="1">
    <source>
        <dbReference type="EMBL" id="EOB06456.1"/>
    </source>
</evidence>
<keyword evidence="2" id="KW-1185">Reference proteome</keyword>
<feature type="non-terminal residue" evidence="1">
    <location>
        <position position="1"/>
    </location>
</feature>
<dbReference type="Proteomes" id="UP000296049">
    <property type="component" value="Unassembled WGS sequence"/>
</dbReference>
<dbReference type="EMBL" id="KB742616">
    <property type="protein sequence ID" value="EOB06456.1"/>
    <property type="molecule type" value="Genomic_DNA"/>
</dbReference>
<dbReference type="AlphaFoldDB" id="R0K8A5"/>
<evidence type="ECO:0000313" key="2">
    <source>
        <dbReference type="Proteomes" id="UP000296049"/>
    </source>
</evidence>
<organism evidence="1 2">
    <name type="scientific">Anas platyrhynchos</name>
    <name type="common">Mallard</name>
    <name type="synonym">Anas boschas</name>
    <dbReference type="NCBI Taxonomy" id="8839"/>
    <lineage>
        <taxon>Eukaryota</taxon>
        <taxon>Metazoa</taxon>
        <taxon>Chordata</taxon>
        <taxon>Craniata</taxon>
        <taxon>Vertebrata</taxon>
        <taxon>Euteleostomi</taxon>
        <taxon>Archelosauria</taxon>
        <taxon>Archosauria</taxon>
        <taxon>Dinosauria</taxon>
        <taxon>Saurischia</taxon>
        <taxon>Theropoda</taxon>
        <taxon>Coelurosauria</taxon>
        <taxon>Aves</taxon>
        <taxon>Neognathae</taxon>
        <taxon>Galloanserae</taxon>
        <taxon>Anseriformes</taxon>
        <taxon>Anatidae</taxon>
        <taxon>Anatinae</taxon>
        <taxon>Anas</taxon>
    </lineage>
</organism>
<sequence>KEGRKEVCPRRTHRFNPFGFFFVLIFAEGGTCKDDFVTAIKANAGP</sequence>
<proteinExistence type="predicted"/>
<name>R0K8A5_ANAPL</name>
<reference evidence="2" key="1">
    <citation type="journal article" date="2013" name="Nat. Genet.">
        <title>The duck genome and transcriptome provide insight into an avian influenza virus reservoir species.</title>
        <authorList>
            <person name="Huang Y."/>
            <person name="Li Y."/>
            <person name="Burt D.W."/>
            <person name="Chen H."/>
            <person name="Zhang Y."/>
            <person name="Qian W."/>
            <person name="Kim H."/>
            <person name="Gan S."/>
            <person name="Zhao Y."/>
            <person name="Li J."/>
            <person name="Yi K."/>
            <person name="Feng H."/>
            <person name="Zhu P."/>
            <person name="Li B."/>
            <person name="Liu Q."/>
            <person name="Fairley S."/>
            <person name="Magor K.E."/>
            <person name="Du Z."/>
            <person name="Hu X."/>
            <person name="Goodman L."/>
            <person name="Tafer H."/>
            <person name="Vignal A."/>
            <person name="Lee T."/>
            <person name="Kim K.W."/>
            <person name="Sheng Z."/>
            <person name="An Y."/>
            <person name="Searle S."/>
            <person name="Herrero J."/>
            <person name="Groenen M.A."/>
            <person name="Crooijmans R.P."/>
            <person name="Faraut T."/>
            <person name="Cai Q."/>
            <person name="Webster R.G."/>
            <person name="Aldridge J.R."/>
            <person name="Warren W.C."/>
            <person name="Bartschat S."/>
            <person name="Kehr S."/>
            <person name="Marz M."/>
            <person name="Stadler P.F."/>
            <person name="Smith J."/>
            <person name="Kraus R.H."/>
            <person name="Zhao Y."/>
            <person name="Ren L."/>
            <person name="Fei J."/>
            <person name="Morisson M."/>
            <person name="Kaiser P."/>
            <person name="Griffin D.K."/>
            <person name="Rao M."/>
            <person name="Pitel F."/>
            <person name="Wang J."/>
            <person name="Li N."/>
        </authorList>
    </citation>
    <scope>NUCLEOTIDE SEQUENCE [LARGE SCALE GENOMIC DNA]</scope>
</reference>
<protein>
    <submittedName>
        <fullName evidence="1">Uncharacterized protein</fullName>
    </submittedName>
</protein>
<feature type="non-terminal residue" evidence="1">
    <location>
        <position position="46"/>
    </location>
</feature>
<accession>R0K8A5</accession>